<protein>
    <recommendedName>
        <fullName evidence="4">N-acetyltransferase domain-containing protein</fullName>
    </recommendedName>
</protein>
<dbReference type="PANTHER" id="PTHR43792:SF8">
    <property type="entry name" value="[RIBOSOMAL PROTEIN US5]-ALANINE N-ACETYLTRANSFERASE"/>
    <property type="match status" value="1"/>
</dbReference>
<dbReference type="GO" id="GO:0005737">
    <property type="term" value="C:cytoplasm"/>
    <property type="evidence" value="ECO:0007669"/>
    <property type="project" value="TreeGrafter"/>
</dbReference>
<sequence length="136" mass="15156">MKQRPTLETERLLLRPFELSDAEDVQRLAGDRAIADTTLNIPHPYEDGMAQEWISTHQAKFDAGELCNFAIVLCGTGELLGAMGLVIAARFERAELGYWIGKPYWGNGYCTEAGRAVLNYGFSTLKLNRIHASHLT</sequence>
<evidence type="ECO:0000256" key="3">
    <source>
        <dbReference type="ARBA" id="ARBA00038502"/>
    </source>
</evidence>
<dbReference type="SUPFAM" id="SSF55729">
    <property type="entry name" value="Acyl-CoA N-acyltransferases (Nat)"/>
    <property type="match status" value="1"/>
</dbReference>
<gene>
    <name evidence="5" type="ORF">S01H1_13349</name>
</gene>
<keyword evidence="2" id="KW-0012">Acyltransferase</keyword>
<dbReference type="InterPro" id="IPR000182">
    <property type="entry name" value="GNAT_dom"/>
</dbReference>
<feature type="non-terminal residue" evidence="5">
    <location>
        <position position="136"/>
    </location>
</feature>
<dbReference type="GO" id="GO:0008999">
    <property type="term" value="F:protein-N-terminal-alanine acetyltransferase activity"/>
    <property type="evidence" value="ECO:0007669"/>
    <property type="project" value="TreeGrafter"/>
</dbReference>
<dbReference type="EMBL" id="BARS01006886">
    <property type="protein sequence ID" value="GAF75139.1"/>
    <property type="molecule type" value="Genomic_DNA"/>
</dbReference>
<evidence type="ECO:0000256" key="1">
    <source>
        <dbReference type="ARBA" id="ARBA00022679"/>
    </source>
</evidence>
<dbReference type="Gene3D" id="3.40.630.30">
    <property type="match status" value="1"/>
</dbReference>
<dbReference type="PANTHER" id="PTHR43792">
    <property type="entry name" value="GNAT FAMILY, PUTATIVE (AFU_ORTHOLOGUE AFUA_3G00765)-RELATED-RELATED"/>
    <property type="match status" value="1"/>
</dbReference>
<comment type="similarity">
    <text evidence="3">Belongs to the acetyltransferase family. RimJ subfamily.</text>
</comment>
<organism evidence="5">
    <name type="scientific">marine sediment metagenome</name>
    <dbReference type="NCBI Taxonomy" id="412755"/>
    <lineage>
        <taxon>unclassified sequences</taxon>
        <taxon>metagenomes</taxon>
        <taxon>ecological metagenomes</taxon>
    </lineage>
</organism>
<keyword evidence="1" id="KW-0808">Transferase</keyword>
<evidence type="ECO:0000259" key="4">
    <source>
        <dbReference type="Pfam" id="PF13302"/>
    </source>
</evidence>
<reference evidence="5" key="1">
    <citation type="journal article" date="2014" name="Front. Microbiol.">
        <title>High frequency of phylogenetically diverse reductive dehalogenase-homologous genes in deep subseafloor sedimentary metagenomes.</title>
        <authorList>
            <person name="Kawai M."/>
            <person name="Futagami T."/>
            <person name="Toyoda A."/>
            <person name="Takaki Y."/>
            <person name="Nishi S."/>
            <person name="Hori S."/>
            <person name="Arai W."/>
            <person name="Tsubouchi T."/>
            <person name="Morono Y."/>
            <person name="Uchiyama I."/>
            <person name="Ito T."/>
            <person name="Fujiyama A."/>
            <person name="Inagaki F."/>
            <person name="Takami H."/>
        </authorList>
    </citation>
    <scope>NUCLEOTIDE SEQUENCE</scope>
    <source>
        <strain evidence="5">Expedition CK06-06</strain>
    </source>
</reference>
<dbReference type="AlphaFoldDB" id="X0S264"/>
<accession>X0S264</accession>
<dbReference type="InterPro" id="IPR016181">
    <property type="entry name" value="Acyl_CoA_acyltransferase"/>
</dbReference>
<dbReference type="Pfam" id="PF13302">
    <property type="entry name" value="Acetyltransf_3"/>
    <property type="match status" value="1"/>
</dbReference>
<proteinExistence type="inferred from homology"/>
<name>X0S264_9ZZZZ</name>
<comment type="caution">
    <text evidence="5">The sequence shown here is derived from an EMBL/GenBank/DDBJ whole genome shotgun (WGS) entry which is preliminary data.</text>
</comment>
<dbReference type="InterPro" id="IPR051531">
    <property type="entry name" value="N-acetyltransferase"/>
</dbReference>
<evidence type="ECO:0000256" key="2">
    <source>
        <dbReference type="ARBA" id="ARBA00023315"/>
    </source>
</evidence>
<evidence type="ECO:0000313" key="5">
    <source>
        <dbReference type="EMBL" id="GAF75139.1"/>
    </source>
</evidence>
<feature type="domain" description="N-acetyltransferase" evidence="4">
    <location>
        <begin position="11"/>
        <end position="134"/>
    </location>
</feature>